<evidence type="ECO:0000256" key="7">
    <source>
        <dbReference type="ARBA" id="ARBA00022958"/>
    </source>
</evidence>
<feature type="transmembrane region" description="Helical" evidence="14">
    <location>
        <begin position="42"/>
        <end position="62"/>
    </location>
</feature>
<evidence type="ECO:0000256" key="6">
    <source>
        <dbReference type="ARBA" id="ARBA00022826"/>
    </source>
</evidence>
<protein>
    <submittedName>
        <fullName evidence="15">Uncharacterized membrane protein</fullName>
    </submittedName>
</protein>
<evidence type="ECO:0000256" key="14">
    <source>
        <dbReference type="SAM" id="Phobius"/>
    </source>
</evidence>
<feature type="region of interest" description="Disordered" evidence="13">
    <location>
        <begin position="211"/>
        <end position="235"/>
    </location>
</feature>
<dbReference type="EMBL" id="OBMI01000001">
    <property type="protein sequence ID" value="SOB80932.1"/>
    <property type="molecule type" value="Genomic_DNA"/>
</dbReference>
<evidence type="ECO:0000256" key="3">
    <source>
        <dbReference type="ARBA" id="ARBA00022448"/>
    </source>
</evidence>
<evidence type="ECO:0000256" key="13">
    <source>
        <dbReference type="SAM" id="MobiDB-lite"/>
    </source>
</evidence>
<evidence type="ECO:0000256" key="12">
    <source>
        <dbReference type="ARBA" id="ARBA00034430"/>
    </source>
</evidence>
<feature type="transmembrane region" description="Helical" evidence="14">
    <location>
        <begin position="156"/>
        <end position="175"/>
    </location>
</feature>
<keyword evidence="10 14" id="KW-0472">Membrane</keyword>
<dbReference type="RefSeq" id="WP_097063100.1">
    <property type="nucleotide sequence ID" value="NZ_OBMI01000001.1"/>
</dbReference>
<feature type="transmembrane region" description="Helical" evidence="14">
    <location>
        <begin position="74"/>
        <end position="93"/>
    </location>
</feature>
<dbReference type="OrthoDB" id="7570568at2"/>
<comment type="subcellular location">
    <subcellularLocation>
        <location evidence="1">Membrane</location>
        <topology evidence="1">Multi-pass membrane protein</topology>
    </subcellularLocation>
</comment>
<keyword evidence="3" id="KW-0813">Transport</keyword>
<gene>
    <name evidence="15" type="ORF">SAMN06297144_1309</name>
</gene>
<organism evidence="15 16">
    <name type="scientific">Sphingomonas guangdongensis</name>
    <dbReference type="NCBI Taxonomy" id="1141890"/>
    <lineage>
        <taxon>Bacteria</taxon>
        <taxon>Pseudomonadati</taxon>
        <taxon>Pseudomonadota</taxon>
        <taxon>Alphaproteobacteria</taxon>
        <taxon>Sphingomonadales</taxon>
        <taxon>Sphingomonadaceae</taxon>
        <taxon>Sphingomonas</taxon>
    </lineage>
</organism>
<comment type="catalytic activity">
    <reaction evidence="12">
        <text>K(+)(in) = K(+)(out)</text>
        <dbReference type="Rhea" id="RHEA:29463"/>
        <dbReference type="ChEBI" id="CHEBI:29103"/>
    </reaction>
</comment>
<keyword evidence="6" id="KW-0631">Potassium channel</keyword>
<proteinExistence type="inferred from homology"/>
<dbReference type="Pfam" id="PF06736">
    <property type="entry name" value="TMEM175"/>
    <property type="match status" value="1"/>
</dbReference>
<evidence type="ECO:0000313" key="16">
    <source>
        <dbReference type="Proteomes" id="UP000219494"/>
    </source>
</evidence>
<keyword evidence="5 14" id="KW-0812">Transmembrane</keyword>
<dbReference type="InterPro" id="IPR010617">
    <property type="entry name" value="TMEM175-like"/>
</dbReference>
<reference evidence="15 16" key="1">
    <citation type="submission" date="2017-07" db="EMBL/GenBank/DDBJ databases">
        <authorList>
            <person name="Sun Z.S."/>
            <person name="Albrecht U."/>
            <person name="Echele G."/>
            <person name="Lee C.C."/>
        </authorList>
    </citation>
    <scope>NUCLEOTIDE SEQUENCE [LARGE SCALE GENOMIC DNA]</scope>
    <source>
        <strain evidence="15 16">CGMCC 1.12672</strain>
    </source>
</reference>
<evidence type="ECO:0000256" key="5">
    <source>
        <dbReference type="ARBA" id="ARBA00022692"/>
    </source>
</evidence>
<evidence type="ECO:0000313" key="15">
    <source>
        <dbReference type="EMBL" id="SOB80932.1"/>
    </source>
</evidence>
<dbReference type="GO" id="GO:0015252">
    <property type="term" value="F:proton channel activity"/>
    <property type="evidence" value="ECO:0007669"/>
    <property type="project" value="InterPro"/>
</dbReference>
<dbReference type="AlphaFoldDB" id="A0A285QLG8"/>
<keyword evidence="16" id="KW-1185">Reference proteome</keyword>
<feature type="transmembrane region" description="Helical" evidence="14">
    <location>
        <begin position="113"/>
        <end position="135"/>
    </location>
</feature>
<evidence type="ECO:0000256" key="4">
    <source>
        <dbReference type="ARBA" id="ARBA00022538"/>
    </source>
</evidence>
<comment type="similarity">
    <text evidence="2">Belongs to the TMEM175 family.</text>
</comment>
<dbReference type="Proteomes" id="UP000219494">
    <property type="component" value="Unassembled WGS sequence"/>
</dbReference>
<evidence type="ECO:0000256" key="9">
    <source>
        <dbReference type="ARBA" id="ARBA00023065"/>
    </source>
</evidence>
<evidence type="ECO:0000256" key="8">
    <source>
        <dbReference type="ARBA" id="ARBA00022989"/>
    </source>
</evidence>
<dbReference type="GO" id="GO:0005267">
    <property type="term" value="F:potassium channel activity"/>
    <property type="evidence" value="ECO:0007669"/>
    <property type="project" value="UniProtKB-KW"/>
</dbReference>
<keyword evidence="11" id="KW-0407">Ion channel</keyword>
<name>A0A285QLG8_9SPHN</name>
<evidence type="ECO:0000256" key="11">
    <source>
        <dbReference type="ARBA" id="ARBA00023303"/>
    </source>
</evidence>
<accession>A0A285QLG8</accession>
<evidence type="ECO:0000256" key="1">
    <source>
        <dbReference type="ARBA" id="ARBA00004141"/>
    </source>
</evidence>
<keyword evidence="4" id="KW-0633">Potassium transport</keyword>
<keyword evidence="9" id="KW-0406">Ion transport</keyword>
<feature type="transmembrane region" description="Helical" evidence="14">
    <location>
        <begin position="181"/>
        <end position="198"/>
    </location>
</feature>
<evidence type="ECO:0000256" key="2">
    <source>
        <dbReference type="ARBA" id="ARBA00006920"/>
    </source>
</evidence>
<keyword evidence="8 14" id="KW-1133">Transmembrane helix</keyword>
<dbReference type="GO" id="GO:0016020">
    <property type="term" value="C:membrane"/>
    <property type="evidence" value="ECO:0007669"/>
    <property type="project" value="UniProtKB-SubCell"/>
</dbReference>
<sequence length="235" mass="25085">MEPAHRIDAFTDAAFAFAVSLLVVGAGGGAGGDVLRQTVAAIPAFAIGFAIIAMFWLAHVAWRRLRGPGDGRATVLTLLLVFVTLIYVVPLRAMATAFADFLRGNPTDTATAIGELFVIYGIGFCAMSVVTAFLFRDVLRARDLPAATRQAALGQVWIWSILAWTGALSTILALFAATQLIAPWLYATLPLTVGLFAWQWDWSVADGRGTARNPAGEPVLAPDDVEAAPDDQRRA</sequence>
<keyword evidence="7" id="KW-0630">Potassium</keyword>
<evidence type="ECO:0000256" key="10">
    <source>
        <dbReference type="ARBA" id="ARBA00023136"/>
    </source>
</evidence>